<feature type="transmembrane region" description="Helical" evidence="2">
    <location>
        <begin position="113"/>
        <end position="135"/>
    </location>
</feature>
<evidence type="ECO:0000313" key="3">
    <source>
        <dbReference type="EMBL" id="MCP2262457.1"/>
    </source>
</evidence>
<reference evidence="3 4" key="1">
    <citation type="submission" date="2022-06" db="EMBL/GenBank/DDBJ databases">
        <title>Genomic Encyclopedia of Archaeal and Bacterial Type Strains, Phase II (KMG-II): from individual species to whole genera.</title>
        <authorList>
            <person name="Goeker M."/>
        </authorList>
    </citation>
    <scope>NUCLEOTIDE SEQUENCE [LARGE SCALE GENOMIC DNA]</scope>
    <source>
        <strain evidence="3 4">DSM 40477</strain>
    </source>
</reference>
<dbReference type="EMBL" id="JAMTCP010000071">
    <property type="protein sequence ID" value="MCP2262457.1"/>
    <property type="molecule type" value="Genomic_DNA"/>
</dbReference>
<accession>A0ABT1I3V5</accession>
<keyword evidence="2" id="KW-1133">Transmembrane helix</keyword>
<feature type="compositionally biased region" description="Basic and acidic residues" evidence="1">
    <location>
        <begin position="185"/>
        <end position="197"/>
    </location>
</feature>
<feature type="transmembrane region" description="Helical" evidence="2">
    <location>
        <begin position="41"/>
        <end position="61"/>
    </location>
</feature>
<gene>
    <name evidence="3" type="ORF">LX15_006196</name>
</gene>
<dbReference type="Proteomes" id="UP001205311">
    <property type="component" value="Unassembled WGS sequence"/>
</dbReference>
<sequence length="197" mass="21426">MAGVTNWTTRFRGEYLRQAEALARREARVLPRWRTRARRRLLAVALVGWGLAMTVVGWDLYGAGDLDVVRTALFLAAMLAFAGAMILLRVLTHSVGERHAALLDERELALRGRYAYASFQIAMAVLGLVFMVAVANSATPDLGWRLTGALPPVIGLTGSLPTLLAAWNLPDDEPEDWGATADARAVADEERGGDVRA</sequence>
<keyword evidence="2" id="KW-0812">Transmembrane</keyword>
<comment type="caution">
    <text evidence="3">The sequence shown here is derived from an EMBL/GenBank/DDBJ whole genome shotgun (WGS) entry which is preliminary data.</text>
</comment>
<feature type="transmembrane region" description="Helical" evidence="2">
    <location>
        <begin position="73"/>
        <end position="92"/>
    </location>
</feature>
<evidence type="ECO:0000256" key="1">
    <source>
        <dbReference type="SAM" id="MobiDB-lite"/>
    </source>
</evidence>
<proteinExistence type="predicted"/>
<protein>
    <submittedName>
        <fullName evidence="3">Uncharacterized protein</fullName>
    </submittedName>
</protein>
<dbReference type="RefSeq" id="WP_253674634.1">
    <property type="nucleotide sequence ID" value="NZ_JAMTCP010000071.1"/>
</dbReference>
<evidence type="ECO:0000256" key="2">
    <source>
        <dbReference type="SAM" id="Phobius"/>
    </source>
</evidence>
<name>A0ABT1I3V5_STRSD</name>
<evidence type="ECO:0000313" key="4">
    <source>
        <dbReference type="Proteomes" id="UP001205311"/>
    </source>
</evidence>
<feature type="region of interest" description="Disordered" evidence="1">
    <location>
        <begin position="173"/>
        <end position="197"/>
    </location>
</feature>
<keyword evidence="2" id="KW-0472">Membrane</keyword>
<organism evidence="3 4">
    <name type="scientific">Streptoalloteichus tenebrarius (strain ATCC 17920 / DSM 40477 / JCM 4838 / CBS 697.72 / NBRC 16177 / NCIMB 11028 / NRRL B-12390 / A12253. 1 / ISP 5477)</name>
    <name type="common">Streptomyces tenebrarius</name>
    <dbReference type="NCBI Taxonomy" id="1933"/>
    <lineage>
        <taxon>Bacteria</taxon>
        <taxon>Bacillati</taxon>
        <taxon>Actinomycetota</taxon>
        <taxon>Actinomycetes</taxon>
        <taxon>Pseudonocardiales</taxon>
        <taxon>Pseudonocardiaceae</taxon>
        <taxon>Streptoalloteichus</taxon>
    </lineage>
</organism>
<keyword evidence="4" id="KW-1185">Reference proteome</keyword>